<proteinExistence type="inferred from homology"/>
<evidence type="ECO:0000313" key="9">
    <source>
        <dbReference type="EMBL" id="KAJ4425713.1"/>
    </source>
</evidence>
<dbReference type="Proteomes" id="UP001148838">
    <property type="component" value="Unassembled WGS sequence"/>
</dbReference>
<dbReference type="InterPro" id="IPR027806">
    <property type="entry name" value="HARBI1_dom"/>
</dbReference>
<evidence type="ECO:0000256" key="6">
    <source>
        <dbReference type="ARBA" id="ARBA00022801"/>
    </source>
</evidence>
<keyword evidence="10" id="KW-1185">Reference proteome</keyword>
<evidence type="ECO:0000256" key="2">
    <source>
        <dbReference type="ARBA" id="ARBA00004123"/>
    </source>
</evidence>
<accession>A0ABQ8RVG9</accession>
<keyword evidence="7" id="KW-0539">Nucleus</keyword>
<evidence type="ECO:0000313" key="10">
    <source>
        <dbReference type="Proteomes" id="UP001148838"/>
    </source>
</evidence>
<keyword evidence="5" id="KW-0479">Metal-binding</keyword>
<evidence type="ECO:0000256" key="7">
    <source>
        <dbReference type="ARBA" id="ARBA00023242"/>
    </source>
</evidence>
<sequence>MKIDTSPKCDSNIKVVQTRNENPGTSTVGSNSDPSNGSDINKVWFADVKERKMKTDSGVFPDSFKFVKERALRRNDFENLREEEFLKRYRLSKIVVGKVVEEIREVRIPDQQKHTSISNAAVSRIVSKVSAAIASMRRRYVTFSSVQERPSIVQQFYDMYNFPGIVGAIDCTHIKIQSPGGNRAEMYRNRKGYFSVNVQVISDAKLLIRDIVARWPGSVHDSTIFSNSHIRAQFQMGAIDEGILLGDSGYPLRKYLLTPYLHPETRPQHNYNAAHIRTRNYVERMIGVWKRRFPVLSLGLRTKRQTTLTIIVATAVLHNIAVETRDQLPPEDLTLHQYITERRRNRHIRNQNLALFTWKMNKLQQLTGTHLHNNTSLRVVLLSASAAMLLRQRLAWKQKSAVKILALLADFYYNPQRDQL</sequence>
<reference evidence="9 10" key="1">
    <citation type="journal article" date="2022" name="Allergy">
        <title>Genome assembly and annotation of Periplaneta americana reveal a comprehensive cockroach allergen profile.</title>
        <authorList>
            <person name="Wang L."/>
            <person name="Xiong Q."/>
            <person name="Saelim N."/>
            <person name="Wang L."/>
            <person name="Nong W."/>
            <person name="Wan A.T."/>
            <person name="Shi M."/>
            <person name="Liu X."/>
            <person name="Cao Q."/>
            <person name="Hui J.H.L."/>
            <person name="Sookrung N."/>
            <person name="Leung T.F."/>
            <person name="Tungtrongchitr A."/>
            <person name="Tsui S.K.W."/>
        </authorList>
    </citation>
    <scope>NUCLEOTIDE SEQUENCE [LARGE SCALE GENOMIC DNA]</scope>
    <source>
        <strain evidence="9">PWHHKU_190912</strain>
    </source>
</reference>
<feature type="domain" description="DDE Tnp4" evidence="8">
    <location>
        <begin position="169"/>
        <end position="319"/>
    </location>
</feature>
<comment type="cofactor">
    <cofactor evidence="1">
        <name>a divalent metal cation</name>
        <dbReference type="ChEBI" id="CHEBI:60240"/>
    </cofactor>
</comment>
<name>A0ABQ8RVG9_PERAM</name>
<keyword evidence="6" id="KW-0378">Hydrolase</keyword>
<organism evidence="9 10">
    <name type="scientific">Periplaneta americana</name>
    <name type="common">American cockroach</name>
    <name type="synonym">Blatta americana</name>
    <dbReference type="NCBI Taxonomy" id="6978"/>
    <lineage>
        <taxon>Eukaryota</taxon>
        <taxon>Metazoa</taxon>
        <taxon>Ecdysozoa</taxon>
        <taxon>Arthropoda</taxon>
        <taxon>Hexapoda</taxon>
        <taxon>Insecta</taxon>
        <taxon>Pterygota</taxon>
        <taxon>Neoptera</taxon>
        <taxon>Polyneoptera</taxon>
        <taxon>Dictyoptera</taxon>
        <taxon>Blattodea</taxon>
        <taxon>Blattoidea</taxon>
        <taxon>Blattidae</taxon>
        <taxon>Blattinae</taxon>
        <taxon>Periplaneta</taxon>
    </lineage>
</organism>
<dbReference type="InterPro" id="IPR045249">
    <property type="entry name" value="HARBI1-like"/>
</dbReference>
<evidence type="ECO:0000259" key="8">
    <source>
        <dbReference type="Pfam" id="PF13359"/>
    </source>
</evidence>
<comment type="subcellular location">
    <subcellularLocation>
        <location evidence="2">Nucleus</location>
    </subcellularLocation>
</comment>
<protein>
    <recommendedName>
        <fullName evidence="8">DDE Tnp4 domain-containing protein</fullName>
    </recommendedName>
</protein>
<evidence type="ECO:0000256" key="5">
    <source>
        <dbReference type="ARBA" id="ARBA00022723"/>
    </source>
</evidence>
<evidence type="ECO:0000256" key="1">
    <source>
        <dbReference type="ARBA" id="ARBA00001968"/>
    </source>
</evidence>
<dbReference type="EMBL" id="JAJSOF020000042">
    <property type="protein sequence ID" value="KAJ4425713.1"/>
    <property type="molecule type" value="Genomic_DNA"/>
</dbReference>
<evidence type="ECO:0000256" key="3">
    <source>
        <dbReference type="ARBA" id="ARBA00006958"/>
    </source>
</evidence>
<dbReference type="PANTHER" id="PTHR22930">
    <property type="match status" value="1"/>
</dbReference>
<dbReference type="PANTHER" id="PTHR22930:SF289">
    <property type="entry name" value="DDE TNP4 DOMAIN-CONTAINING PROTEIN-RELATED"/>
    <property type="match status" value="1"/>
</dbReference>
<evidence type="ECO:0000256" key="4">
    <source>
        <dbReference type="ARBA" id="ARBA00022722"/>
    </source>
</evidence>
<comment type="similarity">
    <text evidence="3">Belongs to the HARBI1 family.</text>
</comment>
<gene>
    <name evidence="9" type="ORF">ANN_27909</name>
</gene>
<comment type="caution">
    <text evidence="9">The sequence shown here is derived from an EMBL/GenBank/DDBJ whole genome shotgun (WGS) entry which is preliminary data.</text>
</comment>
<keyword evidence="4" id="KW-0540">Nuclease</keyword>
<dbReference type="Pfam" id="PF13359">
    <property type="entry name" value="DDE_Tnp_4"/>
    <property type="match status" value="1"/>
</dbReference>